<evidence type="ECO:0000259" key="8">
    <source>
        <dbReference type="PROSITE" id="PS51192"/>
    </source>
</evidence>
<dbReference type="Pfam" id="PF00270">
    <property type="entry name" value="DEAD"/>
    <property type="match status" value="1"/>
</dbReference>
<reference evidence="10 11" key="1">
    <citation type="submission" date="2018-07" db="EMBL/GenBank/DDBJ databases">
        <title>The complete nuclear genome of the prasinophyte Chloropicon primus (CCMP1205).</title>
        <authorList>
            <person name="Pombert J.-F."/>
            <person name="Otis C."/>
            <person name="Turmel M."/>
            <person name="Lemieux C."/>
        </authorList>
    </citation>
    <scope>NUCLEOTIDE SEQUENCE [LARGE SCALE GENOMIC DNA]</scope>
    <source>
        <strain evidence="10 11">CCMP1205</strain>
    </source>
</reference>
<feature type="domain" description="Helicase ATP-binding" evidence="8">
    <location>
        <begin position="77"/>
        <end position="269"/>
    </location>
</feature>
<feature type="domain" description="Helicase C-terminal" evidence="9">
    <location>
        <begin position="377"/>
        <end position="525"/>
    </location>
</feature>
<dbReference type="SUPFAM" id="SSF52540">
    <property type="entry name" value="P-loop containing nucleoside triphosphate hydrolases"/>
    <property type="match status" value="1"/>
</dbReference>
<dbReference type="InterPro" id="IPR014001">
    <property type="entry name" value="Helicase_ATP-bd"/>
</dbReference>
<dbReference type="PANTHER" id="PTHR47959:SF1">
    <property type="entry name" value="ATP-DEPENDENT RNA HELICASE DBPA"/>
    <property type="match status" value="1"/>
</dbReference>
<dbReference type="PROSITE" id="PS51192">
    <property type="entry name" value="HELICASE_ATP_BIND_1"/>
    <property type="match status" value="1"/>
</dbReference>
<dbReference type="InterPro" id="IPR001650">
    <property type="entry name" value="Helicase_C-like"/>
</dbReference>
<dbReference type="InterPro" id="IPR044742">
    <property type="entry name" value="DEAD/DEAH_RhlB"/>
</dbReference>
<dbReference type="InterPro" id="IPR027417">
    <property type="entry name" value="P-loop_NTPase"/>
</dbReference>
<keyword evidence="5 6" id="KW-0067">ATP-binding</keyword>
<dbReference type="STRING" id="1764295.A0A5B8MDR0"/>
<gene>
    <name evidence="10" type="ORF">A3770_02p12440</name>
</gene>
<keyword evidence="4 6" id="KW-0347">Helicase</keyword>
<dbReference type="EMBL" id="CP031035">
    <property type="protein sequence ID" value="QDZ18726.1"/>
    <property type="molecule type" value="Genomic_DNA"/>
</dbReference>
<dbReference type="AlphaFoldDB" id="A0A5B8MDR0"/>
<dbReference type="InterPro" id="IPR011545">
    <property type="entry name" value="DEAD/DEAH_box_helicase_dom"/>
</dbReference>
<dbReference type="GO" id="GO:0016787">
    <property type="term" value="F:hydrolase activity"/>
    <property type="evidence" value="ECO:0007669"/>
    <property type="project" value="UniProtKB-KW"/>
</dbReference>
<keyword evidence="11" id="KW-1185">Reference proteome</keyword>
<organism evidence="10 11">
    <name type="scientific">Chloropicon primus</name>
    <dbReference type="NCBI Taxonomy" id="1764295"/>
    <lineage>
        <taxon>Eukaryota</taxon>
        <taxon>Viridiplantae</taxon>
        <taxon>Chlorophyta</taxon>
        <taxon>Chloropicophyceae</taxon>
        <taxon>Chloropicales</taxon>
        <taxon>Chloropicaceae</taxon>
        <taxon>Chloropicon</taxon>
    </lineage>
</organism>
<dbReference type="GO" id="GO:0005829">
    <property type="term" value="C:cytosol"/>
    <property type="evidence" value="ECO:0007669"/>
    <property type="project" value="TreeGrafter"/>
</dbReference>
<evidence type="ECO:0000256" key="1">
    <source>
        <dbReference type="ARBA" id="ARBA00006517"/>
    </source>
</evidence>
<feature type="compositionally biased region" description="Basic and acidic residues" evidence="7">
    <location>
        <begin position="522"/>
        <end position="546"/>
    </location>
</feature>
<evidence type="ECO:0000256" key="5">
    <source>
        <dbReference type="ARBA" id="ARBA00022840"/>
    </source>
</evidence>
<dbReference type="CDD" id="cd00268">
    <property type="entry name" value="DEADc"/>
    <property type="match status" value="1"/>
</dbReference>
<keyword evidence="2 6" id="KW-0547">Nucleotide-binding</keyword>
<feature type="region of interest" description="Disordered" evidence="7">
    <location>
        <begin position="272"/>
        <end position="308"/>
    </location>
</feature>
<dbReference type="SMART" id="SM00487">
    <property type="entry name" value="DEXDc"/>
    <property type="match status" value="1"/>
</dbReference>
<dbReference type="Proteomes" id="UP000316726">
    <property type="component" value="Chromosome 2"/>
</dbReference>
<dbReference type="InterPro" id="IPR000629">
    <property type="entry name" value="RNA-helicase_DEAD-box_CS"/>
</dbReference>
<evidence type="ECO:0000313" key="11">
    <source>
        <dbReference type="Proteomes" id="UP000316726"/>
    </source>
</evidence>
<dbReference type="PROSITE" id="PS00039">
    <property type="entry name" value="DEAD_ATP_HELICASE"/>
    <property type="match status" value="1"/>
</dbReference>
<evidence type="ECO:0000256" key="2">
    <source>
        <dbReference type="ARBA" id="ARBA00022741"/>
    </source>
</evidence>
<accession>A0A5B8MDR0</accession>
<sequence length="581" mass="63356">MEGKGRGGRREEEGEDVRPLTALPCSFEELNLPPWLCACLKGEENVVGAGKGRRGGEGKRKAGFGYCRPTPVQQCVIPLCRYNRHLVVQAKSGTGKTIAFACTAVLKAASGGGGAPNAGGCWAIILAPTRELALQHEAIVRKMAKWAPKPLKVLCCVGGQTGKKSTHERENETMARMLEGAAERGVLCATPGRLSAVLASRNFSRETTRRIRCVVLDEADRLMDGNYDDHLGGFLSCVPGRAQVLCFSATYTERLLHRIENITGRTNFVTPQMRREGDPKAEAGGNAGRASEGATSDVGGGESSFEGPREVIEGAGRREHGGDVVYDAGEFDRVSLKRVKQCYHECADLAAASAGAAGNGAAQDDRAGAFDLKVNCLIKQVLSSLSFDQAILFCNSKPLCLLLHKKLAQTGFNGCFVLHGEMPQSQRNHTMALMRQRKGRVLVATDLVSRGIDLPQVDLVVNMDLPREGTTLMHRVGRAGRFGKEGMAVHLLCPGELGKLFDLLKQGGAHSANPQPLFSEPAEFRPPPDEEGGDVRGRPESAEKAKPMQTEVEDLPEHVQRWLWWKWRYLWWQTVWGQRRL</sequence>
<dbReference type="InterPro" id="IPR050079">
    <property type="entry name" value="DEAD_box_RNA_helicase"/>
</dbReference>
<name>A0A5B8MDR0_9CHLO</name>
<comment type="similarity">
    <text evidence="1">Belongs to the DEAD box helicase family. DDX21/DDX50 subfamily.</text>
</comment>
<evidence type="ECO:0000256" key="6">
    <source>
        <dbReference type="RuleBase" id="RU000492"/>
    </source>
</evidence>
<dbReference type="GO" id="GO:0003724">
    <property type="term" value="F:RNA helicase activity"/>
    <property type="evidence" value="ECO:0007669"/>
    <property type="project" value="TreeGrafter"/>
</dbReference>
<evidence type="ECO:0000256" key="3">
    <source>
        <dbReference type="ARBA" id="ARBA00022801"/>
    </source>
</evidence>
<dbReference type="PANTHER" id="PTHR47959">
    <property type="entry name" value="ATP-DEPENDENT RNA HELICASE RHLE-RELATED"/>
    <property type="match status" value="1"/>
</dbReference>
<evidence type="ECO:0000256" key="7">
    <source>
        <dbReference type="SAM" id="MobiDB-lite"/>
    </source>
</evidence>
<protein>
    <submittedName>
        <fullName evidence="10">DEAD/DEAH box RNA helicase</fullName>
    </submittedName>
</protein>
<dbReference type="GO" id="GO:0003676">
    <property type="term" value="F:nucleic acid binding"/>
    <property type="evidence" value="ECO:0007669"/>
    <property type="project" value="InterPro"/>
</dbReference>
<keyword evidence="3 6" id="KW-0378">Hydrolase</keyword>
<dbReference type="Pfam" id="PF00271">
    <property type="entry name" value="Helicase_C"/>
    <property type="match status" value="1"/>
</dbReference>
<dbReference type="SMART" id="SM00490">
    <property type="entry name" value="HELICc"/>
    <property type="match status" value="1"/>
</dbReference>
<feature type="region of interest" description="Disordered" evidence="7">
    <location>
        <begin position="512"/>
        <end position="551"/>
    </location>
</feature>
<dbReference type="CDD" id="cd18787">
    <property type="entry name" value="SF2_C_DEAD"/>
    <property type="match status" value="1"/>
</dbReference>
<evidence type="ECO:0000259" key="9">
    <source>
        <dbReference type="PROSITE" id="PS51194"/>
    </source>
</evidence>
<proteinExistence type="inferred from homology"/>
<dbReference type="Gene3D" id="3.40.50.300">
    <property type="entry name" value="P-loop containing nucleotide triphosphate hydrolases"/>
    <property type="match status" value="2"/>
</dbReference>
<evidence type="ECO:0000256" key="4">
    <source>
        <dbReference type="ARBA" id="ARBA00022806"/>
    </source>
</evidence>
<dbReference type="GO" id="GO:0005524">
    <property type="term" value="F:ATP binding"/>
    <property type="evidence" value="ECO:0007669"/>
    <property type="project" value="UniProtKB-KW"/>
</dbReference>
<dbReference type="PROSITE" id="PS51194">
    <property type="entry name" value="HELICASE_CTER"/>
    <property type="match status" value="1"/>
</dbReference>
<evidence type="ECO:0000313" key="10">
    <source>
        <dbReference type="EMBL" id="QDZ18726.1"/>
    </source>
</evidence>